<evidence type="ECO:0000313" key="2">
    <source>
        <dbReference type="EMBL" id="TPX42888.1"/>
    </source>
</evidence>
<keyword evidence="4" id="KW-1185">Reference proteome</keyword>
<gene>
    <name evidence="2" type="ORF">SeLEV6574_g05352</name>
    <name evidence="3" type="ORF">SeMB42_g04543</name>
</gene>
<dbReference type="VEuPathDB" id="FungiDB:SeMB42_g04543"/>
<dbReference type="EMBL" id="QEAN01000186">
    <property type="protein sequence ID" value="TPX43868.1"/>
    <property type="molecule type" value="Genomic_DNA"/>
</dbReference>
<proteinExistence type="predicted"/>
<organism evidence="2 5">
    <name type="scientific">Synchytrium endobioticum</name>
    <dbReference type="NCBI Taxonomy" id="286115"/>
    <lineage>
        <taxon>Eukaryota</taxon>
        <taxon>Fungi</taxon>
        <taxon>Fungi incertae sedis</taxon>
        <taxon>Chytridiomycota</taxon>
        <taxon>Chytridiomycota incertae sedis</taxon>
        <taxon>Chytridiomycetes</taxon>
        <taxon>Synchytriales</taxon>
        <taxon>Synchytriaceae</taxon>
        <taxon>Synchytrium</taxon>
    </lineage>
</organism>
<evidence type="ECO:0000313" key="4">
    <source>
        <dbReference type="Proteomes" id="UP000317494"/>
    </source>
</evidence>
<dbReference type="Proteomes" id="UP000320475">
    <property type="component" value="Unassembled WGS sequence"/>
</dbReference>
<feature type="region of interest" description="Disordered" evidence="1">
    <location>
        <begin position="268"/>
        <end position="296"/>
    </location>
</feature>
<reference evidence="4 5" key="1">
    <citation type="journal article" date="2019" name="Sci. Rep.">
        <title>Comparative genomics of chytrid fungi reveal insights into the obligate biotrophic and pathogenic lifestyle of Synchytrium endobioticum.</title>
        <authorList>
            <person name="van de Vossenberg B.T.L.H."/>
            <person name="Warris S."/>
            <person name="Nguyen H.D.T."/>
            <person name="van Gent-Pelzer M.P.E."/>
            <person name="Joly D.L."/>
            <person name="van de Geest H.C."/>
            <person name="Bonants P.J.M."/>
            <person name="Smith D.S."/>
            <person name="Levesque C.A."/>
            <person name="van der Lee T.A.J."/>
        </authorList>
    </citation>
    <scope>NUCLEOTIDE SEQUENCE [LARGE SCALE GENOMIC DNA]</scope>
    <source>
        <strain evidence="2 5">LEV6574</strain>
        <strain evidence="3 4">MB42</strain>
    </source>
</reference>
<evidence type="ECO:0008006" key="6">
    <source>
        <dbReference type="Google" id="ProtNLM"/>
    </source>
</evidence>
<evidence type="ECO:0000313" key="5">
    <source>
        <dbReference type="Proteomes" id="UP000320475"/>
    </source>
</evidence>
<protein>
    <recommendedName>
        <fullName evidence="6">PH domain-containing protein</fullName>
    </recommendedName>
</protein>
<dbReference type="OrthoDB" id="10500331at2759"/>
<dbReference type="Proteomes" id="UP000317494">
    <property type="component" value="Unassembled WGS sequence"/>
</dbReference>
<name>A0A507CUW5_9FUNG</name>
<dbReference type="AlphaFoldDB" id="A0A507CUW5"/>
<evidence type="ECO:0000256" key="1">
    <source>
        <dbReference type="SAM" id="MobiDB-lite"/>
    </source>
</evidence>
<dbReference type="EMBL" id="QEAM01000248">
    <property type="protein sequence ID" value="TPX42888.1"/>
    <property type="molecule type" value="Genomic_DNA"/>
</dbReference>
<evidence type="ECO:0000313" key="3">
    <source>
        <dbReference type="EMBL" id="TPX43868.1"/>
    </source>
</evidence>
<sequence length="296" mass="32228">MGLSPASLSLYPEASAPPVSWFHDENDEPLPPYEVAIGMGGNHSMYNAIDSSSVIFDHEANRGRSAARTLSQSRQPSTTLIQHQPFARSRCSSASTHITNNYSHHMPTAKSLLASSTTRLYPSLSLIPELSPITAFVKEEWEPALDIPHRKAGPFSALISRARSASFEKSWRCARIEVKDGLILCSERKHSGSGSIWGGMENSDHLALMATFRLRHATIEPPRHLSGRDHCVALHLVNGHTAIISFSDTATAIIWKDGLKTEIACASAESKDSNTSLAAKTPLSKPGTLGRPKRQD</sequence>
<comment type="caution">
    <text evidence="2">The sequence shown here is derived from an EMBL/GenBank/DDBJ whole genome shotgun (WGS) entry which is preliminary data.</text>
</comment>
<accession>A0A507CUW5</accession>